<dbReference type="InterPro" id="IPR004328">
    <property type="entry name" value="BRO1_dom"/>
</dbReference>
<keyword evidence="5" id="KW-1185">Reference proteome</keyword>
<name>A0A8K0V007_9AGAR</name>
<dbReference type="Pfam" id="PF03097">
    <property type="entry name" value="BRO1"/>
    <property type="match status" value="1"/>
</dbReference>
<dbReference type="PROSITE" id="PS51180">
    <property type="entry name" value="BRO1"/>
    <property type="match status" value="1"/>
</dbReference>
<gene>
    <name evidence="4" type="ORF">BXZ70DRAFT_903407</name>
</gene>
<protein>
    <recommendedName>
        <fullName evidence="2">pH-response regulator protein palC</fullName>
    </recommendedName>
</protein>
<accession>A0A8K0V007</accession>
<organism evidence="4 5">
    <name type="scientific">Cristinia sonorae</name>
    <dbReference type="NCBI Taxonomy" id="1940300"/>
    <lineage>
        <taxon>Eukaryota</taxon>
        <taxon>Fungi</taxon>
        <taxon>Dikarya</taxon>
        <taxon>Basidiomycota</taxon>
        <taxon>Agaricomycotina</taxon>
        <taxon>Agaricomycetes</taxon>
        <taxon>Agaricomycetidae</taxon>
        <taxon>Agaricales</taxon>
        <taxon>Pleurotineae</taxon>
        <taxon>Stephanosporaceae</taxon>
        <taxon>Cristinia</taxon>
    </lineage>
</organism>
<dbReference type="PANTHER" id="PTHR40463">
    <property type="entry name" value="PH-RESPONSE REGULATOR PROTEIN PALC"/>
    <property type="match status" value="1"/>
</dbReference>
<evidence type="ECO:0000259" key="3">
    <source>
        <dbReference type="PROSITE" id="PS51180"/>
    </source>
</evidence>
<evidence type="ECO:0000313" key="4">
    <source>
        <dbReference type="EMBL" id="KAH8108008.1"/>
    </source>
</evidence>
<evidence type="ECO:0000256" key="1">
    <source>
        <dbReference type="ARBA" id="ARBA00010997"/>
    </source>
</evidence>
<dbReference type="InterPro" id="IPR037505">
    <property type="entry name" value="pH-resp_palC"/>
</dbReference>
<dbReference type="InterPro" id="IPR038499">
    <property type="entry name" value="BRO1_sf"/>
</dbReference>
<sequence length="498" mass="53693">MSSYLYELPTTGAISFADYCQDDTADYVSFIAETTEARANLRATLKESKRSDGEKDNLKLVKVIDEYLPKLCGIIACVKNGDLILRSEPIFSWRTTLSSSIFNSSPRLSFPSLAAELAFTLLTYAFALSNLARAVVASLGSYEFERAISDSERKAKDERLGFAVTLLCKSAGVFEHIAKEVIPAWDEARKRLCDAGISSPNPPDLSREVLIGLSKLALADAQTLAIRKLLSRAAYDSTLSPGPPLPKSHPSPALAAKLHLECVSLYSSARALVKTPGASRPSALSSPPKSKSKFKLQMGRVKSNDGVALEHTESQEVSPELRRYLADEVAFHNALAHKWLGVDAGENGGTAQGGIAVGFLAWTKKELEELKSGGLSHGGVAGIGITDREKDVKEARKATVIAEIGKVDTFLKGYKRMNDTVAFQTVPSHSELQGSIPAGRSAISLRPYTRPTPDFGPGSIEHTRRQAEELDLVQTADDTDIPLVGRGEGSYAGVGSYF</sequence>
<dbReference type="Proteomes" id="UP000813824">
    <property type="component" value="Unassembled WGS sequence"/>
</dbReference>
<dbReference type="EMBL" id="JAEVFJ010000001">
    <property type="protein sequence ID" value="KAH8108008.1"/>
    <property type="molecule type" value="Genomic_DNA"/>
</dbReference>
<dbReference type="Gene3D" id="1.25.40.280">
    <property type="entry name" value="alix/aip1 like domains"/>
    <property type="match status" value="1"/>
</dbReference>
<evidence type="ECO:0000313" key="5">
    <source>
        <dbReference type="Proteomes" id="UP000813824"/>
    </source>
</evidence>
<proteinExistence type="inferred from homology"/>
<comment type="similarity">
    <text evidence="1">Belongs to the palC family.</text>
</comment>
<feature type="domain" description="BRO1" evidence="3">
    <location>
        <begin position="2"/>
        <end position="470"/>
    </location>
</feature>
<dbReference type="GO" id="GO:0071467">
    <property type="term" value="P:cellular response to pH"/>
    <property type="evidence" value="ECO:0007669"/>
    <property type="project" value="InterPro"/>
</dbReference>
<dbReference type="OrthoDB" id="10266451at2759"/>
<evidence type="ECO:0000256" key="2">
    <source>
        <dbReference type="ARBA" id="ARBA00022193"/>
    </source>
</evidence>
<dbReference type="PANTHER" id="PTHR40463:SF1">
    <property type="entry name" value="PH-RESPONSE REGULATOR PROTEIN PALC"/>
    <property type="match status" value="1"/>
</dbReference>
<dbReference type="CDD" id="cd09245">
    <property type="entry name" value="BRO1_UmRIM23-like"/>
    <property type="match status" value="1"/>
</dbReference>
<dbReference type="GO" id="GO:0005886">
    <property type="term" value="C:plasma membrane"/>
    <property type="evidence" value="ECO:0007669"/>
    <property type="project" value="TreeGrafter"/>
</dbReference>
<reference evidence="4" key="1">
    <citation type="journal article" date="2021" name="New Phytol.">
        <title>Evolutionary innovations through gain and loss of genes in the ectomycorrhizal Boletales.</title>
        <authorList>
            <person name="Wu G."/>
            <person name="Miyauchi S."/>
            <person name="Morin E."/>
            <person name="Kuo A."/>
            <person name="Drula E."/>
            <person name="Varga T."/>
            <person name="Kohler A."/>
            <person name="Feng B."/>
            <person name="Cao Y."/>
            <person name="Lipzen A."/>
            <person name="Daum C."/>
            <person name="Hundley H."/>
            <person name="Pangilinan J."/>
            <person name="Johnson J."/>
            <person name="Barry K."/>
            <person name="LaButti K."/>
            <person name="Ng V."/>
            <person name="Ahrendt S."/>
            <person name="Min B."/>
            <person name="Choi I.G."/>
            <person name="Park H."/>
            <person name="Plett J.M."/>
            <person name="Magnuson J."/>
            <person name="Spatafora J.W."/>
            <person name="Nagy L.G."/>
            <person name="Henrissat B."/>
            <person name="Grigoriev I.V."/>
            <person name="Yang Z.L."/>
            <person name="Xu J."/>
            <person name="Martin F.M."/>
        </authorList>
    </citation>
    <scope>NUCLEOTIDE SEQUENCE</scope>
    <source>
        <strain evidence="4">KKN 215</strain>
    </source>
</reference>
<comment type="caution">
    <text evidence="4">The sequence shown here is derived from an EMBL/GenBank/DDBJ whole genome shotgun (WGS) entry which is preliminary data.</text>
</comment>
<dbReference type="SMART" id="SM01041">
    <property type="entry name" value="BRO1"/>
    <property type="match status" value="1"/>
</dbReference>
<dbReference type="AlphaFoldDB" id="A0A8K0V007"/>